<protein>
    <recommendedName>
        <fullName evidence="2">Beta-lactamase-related domain-containing protein</fullName>
    </recommendedName>
</protein>
<dbReference type="KEGG" id="nbr:O3I_018070"/>
<dbReference type="eggNOG" id="COG1680">
    <property type="taxonomic scope" value="Bacteria"/>
</dbReference>
<dbReference type="RefSeq" id="WP_014984428.1">
    <property type="nucleotide sequence ID" value="NC_018681.1"/>
</dbReference>
<sequence>MSGEHDFQSSSSANSAGPTHHRIAELLNRRPAVGFVAAVVRDGRSATFVGHGAADIASRRPVTEDTVFRIASITKTFTAIAAMQLWERGLVDLDVPANAYLRAYRLVPARPELGDATLRHLLTHTSGISEIVRPAQALRPDFGESVAQQRPVPTPAEFYRGALHTNAEPGTRWIYTDHGFATVGQIIEDVSGVPLARYLREHIFGPLGMTDTDLDPARIDRARRATGYTLGPNGARGVIDREMVTAAASSAYSTARDMARYLSALTGGGANEHGTVLEPATLAQMFAPQYQPDPRLPGMGLAFFRNEIGNQTVLEHQGILPGFNSQIWFAPDARVGVFACTNGAHRALLWLPAETSALLGEALGIAPAAVRTDIPHDPAIWAEICGSYRMRGALTDVRARMMVGAGAEVRIRSGRPILRILTPVPALLRGLPLHPDDDKDAYAFRIDLSAFGIPSARVVFGTDAYTGSRTLHADLLPMALYKRK</sequence>
<dbReference type="AlphaFoldDB" id="K0EPB8"/>
<dbReference type="EMBL" id="CP003876">
    <property type="protein sequence ID" value="AFU01573.1"/>
    <property type="molecule type" value="Genomic_DNA"/>
</dbReference>
<evidence type="ECO:0000259" key="2">
    <source>
        <dbReference type="Pfam" id="PF00144"/>
    </source>
</evidence>
<keyword evidence="4" id="KW-1185">Reference proteome</keyword>
<gene>
    <name evidence="3" type="ORF">O3I_018070</name>
</gene>
<feature type="region of interest" description="Disordered" evidence="1">
    <location>
        <begin position="1"/>
        <end position="20"/>
    </location>
</feature>
<dbReference type="HOGENOM" id="CLU_537328_0_0_11"/>
<proteinExistence type="predicted"/>
<evidence type="ECO:0000313" key="4">
    <source>
        <dbReference type="Proteomes" id="UP000006304"/>
    </source>
</evidence>
<dbReference type="SUPFAM" id="SSF56601">
    <property type="entry name" value="beta-lactamase/transpeptidase-like"/>
    <property type="match status" value="1"/>
</dbReference>
<dbReference type="InterPro" id="IPR050491">
    <property type="entry name" value="AmpC-like"/>
</dbReference>
<dbReference type="STRING" id="1133849.O3I_018070"/>
<dbReference type="PANTHER" id="PTHR46825">
    <property type="entry name" value="D-ALANYL-D-ALANINE-CARBOXYPEPTIDASE/ENDOPEPTIDASE AMPH"/>
    <property type="match status" value="1"/>
</dbReference>
<feature type="compositionally biased region" description="Polar residues" evidence="1">
    <location>
        <begin position="8"/>
        <end position="17"/>
    </location>
</feature>
<dbReference type="Proteomes" id="UP000006304">
    <property type="component" value="Chromosome"/>
</dbReference>
<evidence type="ECO:0000256" key="1">
    <source>
        <dbReference type="SAM" id="MobiDB-lite"/>
    </source>
</evidence>
<reference evidence="3 4" key="1">
    <citation type="journal article" date="2012" name="J. Bacteriol.">
        <title>Complete genome sequence of Nocardia brasiliensis HUJEG-1.</title>
        <authorList>
            <person name="Vera-Cabrera L."/>
            <person name="Ortiz-Lopez R."/>
            <person name="Elizondo-Gonzalez R."/>
            <person name="Perez-Maya A.A."/>
            <person name="Ocampo-Candiani J."/>
        </authorList>
    </citation>
    <scope>NUCLEOTIDE SEQUENCE [LARGE SCALE GENOMIC DNA]</scope>
    <source>
        <strain evidence="4">ATCC 700358</strain>
    </source>
</reference>
<name>K0EPB8_NOCB7</name>
<dbReference type="InterPro" id="IPR001466">
    <property type="entry name" value="Beta-lactam-related"/>
</dbReference>
<organism evidence="3 4">
    <name type="scientific">Nocardia brasiliensis (strain ATCC 700358 / HUJEG-1)</name>
    <dbReference type="NCBI Taxonomy" id="1133849"/>
    <lineage>
        <taxon>Bacteria</taxon>
        <taxon>Bacillati</taxon>
        <taxon>Actinomycetota</taxon>
        <taxon>Actinomycetes</taxon>
        <taxon>Mycobacteriales</taxon>
        <taxon>Nocardiaceae</taxon>
        <taxon>Nocardia</taxon>
    </lineage>
</organism>
<dbReference type="PANTHER" id="PTHR46825:SF8">
    <property type="entry name" value="BETA-LACTAMASE-RELATED"/>
    <property type="match status" value="1"/>
</dbReference>
<dbReference type="Gene3D" id="3.40.710.10">
    <property type="entry name" value="DD-peptidase/beta-lactamase superfamily"/>
    <property type="match status" value="1"/>
</dbReference>
<evidence type="ECO:0000313" key="3">
    <source>
        <dbReference type="EMBL" id="AFU01573.1"/>
    </source>
</evidence>
<accession>K0EPB8</accession>
<dbReference type="Pfam" id="PF00144">
    <property type="entry name" value="Beta-lactamase"/>
    <property type="match status" value="1"/>
</dbReference>
<dbReference type="InterPro" id="IPR012338">
    <property type="entry name" value="Beta-lactam/transpept-like"/>
</dbReference>
<feature type="domain" description="Beta-lactamase-related" evidence="2">
    <location>
        <begin position="23"/>
        <end position="346"/>
    </location>
</feature>